<protein>
    <submittedName>
        <fullName evidence="2">Uncharacterized protein</fullName>
    </submittedName>
</protein>
<accession>A0A4C1Z593</accession>
<gene>
    <name evidence="2" type="ORF">EVAR_89428_1</name>
</gene>
<comment type="caution">
    <text evidence="2">The sequence shown here is derived from an EMBL/GenBank/DDBJ whole genome shotgun (WGS) entry which is preliminary data.</text>
</comment>
<proteinExistence type="predicted"/>
<feature type="region of interest" description="Disordered" evidence="1">
    <location>
        <begin position="72"/>
        <end position="98"/>
    </location>
</feature>
<keyword evidence="3" id="KW-1185">Reference proteome</keyword>
<dbReference type="Proteomes" id="UP000299102">
    <property type="component" value="Unassembled WGS sequence"/>
</dbReference>
<dbReference type="EMBL" id="BGZK01001547">
    <property type="protein sequence ID" value="GBP82089.1"/>
    <property type="molecule type" value="Genomic_DNA"/>
</dbReference>
<reference evidence="2 3" key="1">
    <citation type="journal article" date="2019" name="Commun. Biol.">
        <title>The bagworm genome reveals a unique fibroin gene that provides high tensile strength.</title>
        <authorList>
            <person name="Kono N."/>
            <person name="Nakamura H."/>
            <person name="Ohtoshi R."/>
            <person name="Tomita M."/>
            <person name="Numata K."/>
            <person name="Arakawa K."/>
        </authorList>
    </citation>
    <scope>NUCLEOTIDE SEQUENCE [LARGE SCALE GENOMIC DNA]</scope>
</reference>
<dbReference type="AlphaFoldDB" id="A0A4C1Z593"/>
<organism evidence="2 3">
    <name type="scientific">Eumeta variegata</name>
    <name type="common">Bagworm moth</name>
    <name type="synonym">Eumeta japonica</name>
    <dbReference type="NCBI Taxonomy" id="151549"/>
    <lineage>
        <taxon>Eukaryota</taxon>
        <taxon>Metazoa</taxon>
        <taxon>Ecdysozoa</taxon>
        <taxon>Arthropoda</taxon>
        <taxon>Hexapoda</taxon>
        <taxon>Insecta</taxon>
        <taxon>Pterygota</taxon>
        <taxon>Neoptera</taxon>
        <taxon>Endopterygota</taxon>
        <taxon>Lepidoptera</taxon>
        <taxon>Glossata</taxon>
        <taxon>Ditrysia</taxon>
        <taxon>Tineoidea</taxon>
        <taxon>Psychidae</taxon>
        <taxon>Oiketicinae</taxon>
        <taxon>Eumeta</taxon>
    </lineage>
</organism>
<feature type="region of interest" description="Disordered" evidence="1">
    <location>
        <begin position="24"/>
        <end position="49"/>
    </location>
</feature>
<name>A0A4C1Z593_EUMVA</name>
<evidence type="ECO:0000313" key="2">
    <source>
        <dbReference type="EMBL" id="GBP82089.1"/>
    </source>
</evidence>
<evidence type="ECO:0000256" key="1">
    <source>
        <dbReference type="SAM" id="MobiDB-lite"/>
    </source>
</evidence>
<sequence length="129" mass="14204">MFLRSATTHGKPIAWLRICRRSGPKITGAPDGQRAADCPPSSRRKAVGPRPRLVAHAVDGWSIVRRAVRAHRPSGFRDRNSKTKPVTAAHDRRTSRASVLPEVVLRNLEVPNKSKRVPNPGKPLTLVAK</sequence>
<evidence type="ECO:0000313" key="3">
    <source>
        <dbReference type="Proteomes" id="UP000299102"/>
    </source>
</evidence>